<dbReference type="EMBL" id="WMZR01000027">
    <property type="protein sequence ID" value="MTS52934.1"/>
    <property type="molecule type" value="Genomic_DNA"/>
</dbReference>
<accession>A0A6I3QHW7</accession>
<reference evidence="4 6" key="2">
    <citation type="submission" date="2019-08" db="EMBL/GenBank/DDBJ databases">
        <title>In-depth cultivation of the pig gut microbiome towards novel bacterial diversity and tailored functional studies.</title>
        <authorList>
            <person name="Wylensek D."/>
            <person name="Hitch T.C.A."/>
            <person name="Clavel T."/>
        </authorList>
    </citation>
    <scope>NUCLEOTIDE SEQUENCE [LARGE SCALE GENOMIC DNA]</scope>
    <source>
        <strain evidence="4 6">WCA3-601-WT-6J</strain>
    </source>
</reference>
<evidence type="ECO:0000313" key="5">
    <source>
        <dbReference type="EMBL" id="MTS52934.1"/>
    </source>
</evidence>
<comment type="caution">
    <text evidence="5">The sequence shown here is derived from an EMBL/GenBank/DDBJ whole genome shotgun (WGS) entry which is preliminary data.</text>
</comment>
<gene>
    <name evidence="4" type="ORF">FYJ76_14120</name>
    <name evidence="5" type="ORF">GMD52_15530</name>
</gene>
<evidence type="ECO:0000256" key="3">
    <source>
        <dbReference type="ARBA" id="ARBA00023326"/>
    </source>
</evidence>
<dbReference type="Gene3D" id="2.160.20.10">
    <property type="entry name" value="Single-stranded right-handed beta-helix, Pectin lyase-like"/>
    <property type="match status" value="1"/>
</dbReference>
<organism evidence="5 7">
    <name type="scientific">Ruthenibacterium lactatiformans</name>
    <dbReference type="NCBI Taxonomy" id="1550024"/>
    <lineage>
        <taxon>Bacteria</taxon>
        <taxon>Bacillati</taxon>
        <taxon>Bacillota</taxon>
        <taxon>Clostridia</taxon>
        <taxon>Eubacteriales</taxon>
        <taxon>Oscillospiraceae</taxon>
        <taxon>Ruthenibacterium</taxon>
    </lineage>
</organism>
<protein>
    <recommendedName>
        <fullName evidence="8">Glycosyl hydrolases family 28</fullName>
    </recommendedName>
</protein>
<keyword evidence="1" id="KW-0677">Repeat</keyword>
<dbReference type="Proteomes" id="UP000431913">
    <property type="component" value="Unassembled WGS sequence"/>
</dbReference>
<dbReference type="EMBL" id="VUNJ01000019">
    <property type="protein sequence ID" value="MST93053.1"/>
    <property type="molecule type" value="Genomic_DNA"/>
</dbReference>
<dbReference type="AlphaFoldDB" id="A0A6I3QHW7"/>
<dbReference type="SUPFAM" id="SSF51126">
    <property type="entry name" value="Pectin lyase-like"/>
    <property type="match status" value="1"/>
</dbReference>
<name>A0A6I3QHW7_9FIRM</name>
<dbReference type="PANTHER" id="PTHR31736">
    <property type="match status" value="1"/>
</dbReference>
<sequence length="677" mass="74834">MKQQRRKRHYISLIAFFILALLFSSFSTGISAQEPAVKIWPFPEDLPEQYKSSDFSISAEGLEVPVYASGLNAWGNTVSYASFESTREITVCVTVHFPLETAVILPCSLGKTAQIQGDKVFFTASPGEDITLLPDGDYNGRALHLFVRAPLENVPDSQSAEVLYYAPGYHDLSAQAPVQLASGQTVYLAGGAVVRGRFLVNGVSHVTICGPGILLNDYLANDGYDEVAIALKNSSDVTIRDLTVARSMNAWTAFMWKCSDVSIINYKGINAKYASSDGFNIANCQNVLFDRVFIRSCDDSVAIKGTGTAGYDPAEDPKDALPTSNITYRNAQLWSDANNAIGIGAETVAGYFRDIRFENIDILRNYDDLNYPDQLTERSAINICALNATDIGNVTFENIRVENAKRLIGITMADSFWFGSLAGNWSWPGSIHDITYKDIQSNSNGSNQIRISGYDEDHLIHDITLENIRLGTVQLSDYDTEHFYVNEFAKSIRLISQSNPAGKLLDGPYYPLSEVHNAAEEFSVQQGENGWHYRTWQAGVGTYDMSWNPDGSGHWRGPKTWDAVWKSGDSLYMHPDETQILLEWVAPRNGSVDIKGTVRKFAAEGGDGVTVSIWKNGFMLWPETGQWKPIAYNDTVGCEASVATDVSAGDILSFRVDKNGDTAYDTTEWTPVVQYRN</sequence>
<evidence type="ECO:0008006" key="8">
    <source>
        <dbReference type="Google" id="ProtNLM"/>
    </source>
</evidence>
<reference evidence="5 7" key="1">
    <citation type="journal article" date="2019" name="Nat. Med.">
        <title>A library of human gut bacterial isolates paired with longitudinal multiomics data enables mechanistic microbiome research.</title>
        <authorList>
            <person name="Poyet M."/>
            <person name="Groussin M."/>
            <person name="Gibbons S.M."/>
            <person name="Avila-Pacheco J."/>
            <person name="Jiang X."/>
            <person name="Kearney S.M."/>
            <person name="Perrotta A.R."/>
            <person name="Berdy B."/>
            <person name="Zhao S."/>
            <person name="Lieberman T.D."/>
            <person name="Swanson P.K."/>
            <person name="Smith M."/>
            <person name="Roesemann S."/>
            <person name="Alexander J.E."/>
            <person name="Rich S.A."/>
            <person name="Livny J."/>
            <person name="Vlamakis H."/>
            <person name="Clish C."/>
            <person name="Bullock K."/>
            <person name="Deik A."/>
            <person name="Scott J."/>
            <person name="Pierce K.A."/>
            <person name="Xavier R.J."/>
            <person name="Alm E.J."/>
        </authorList>
    </citation>
    <scope>NUCLEOTIDE SEQUENCE [LARGE SCALE GENOMIC DNA]</scope>
    <source>
        <strain evidence="5 7">BIOML-A7</strain>
    </source>
</reference>
<evidence type="ECO:0000256" key="1">
    <source>
        <dbReference type="ARBA" id="ARBA00022737"/>
    </source>
</evidence>
<evidence type="ECO:0000313" key="7">
    <source>
        <dbReference type="Proteomes" id="UP000449193"/>
    </source>
</evidence>
<keyword evidence="3" id="KW-0624">Polysaccharide degradation</keyword>
<dbReference type="InterPro" id="IPR011050">
    <property type="entry name" value="Pectin_lyase_fold/virulence"/>
</dbReference>
<evidence type="ECO:0000313" key="4">
    <source>
        <dbReference type="EMBL" id="MST93053.1"/>
    </source>
</evidence>
<keyword evidence="2" id="KW-0119">Carbohydrate metabolism</keyword>
<dbReference type="RefSeq" id="WP_154523658.1">
    <property type="nucleotide sequence ID" value="NZ_JBKWPM010000036.1"/>
</dbReference>
<dbReference type="Proteomes" id="UP000449193">
    <property type="component" value="Unassembled WGS sequence"/>
</dbReference>
<proteinExistence type="predicted"/>
<evidence type="ECO:0000256" key="2">
    <source>
        <dbReference type="ARBA" id="ARBA00023277"/>
    </source>
</evidence>
<evidence type="ECO:0000313" key="6">
    <source>
        <dbReference type="Proteomes" id="UP000431913"/>
    </source>
</evidence>
<dbReference type="PANTHER" id="PTHR31736:SF9">
    <property type="entry name" value="ENDO-XYLOGALACTURONAN HYDROLASE A-RELATED"/>
    <property type="match status" value="1"/>
</dbReference>
<dbReference type="InterPro" id="IPR012334">
    <property type="entry name" value="Pectin_lyas_fold"/>
</dbReference>
<dbReference type="GO" id="GO:0000272">
    <property type="term" value="P:polysaccharide catabolic process"/>
    <property type="evidence" value="ECO:0007669"/>
    <property type="project" value="UniProtKB-KW"/>
</dbReference>